<dbReference type="Proteomes" id="UP000176662">
    <property type="component" value="Unassembled WGS sequence"/>
</dbReference>
<comment type="cofactor">
    <cofactor evidence="2 6 7">
        <name>Mg(2+)</name>
        <dbReference type="ChEBI" id="CHEBI:18420"/>
    </cofactor>
</comment>
<keyword evidence="4 7" id="KW-0378">Hydrolase</keyword>
<comment type="catalytic activity">
    <reaction evidence="1 7">
        <text>a myo-inositol phosphate + H2O = myo-inositol + phosphate</text>
        <dbReference type="Rhea" id="RHEA:24056"/>
        <dbReference type="ChEBI" id="CHEBI:15377"/>
        <dbReference type="ChEBI" id="CHEBI:17268"/>
        <dbReference type="ChEBI" id="CHEBI:43474"/>
        <dbReference type="ChEBI" id="CHEBI:84139"/>
        <dbReference type="EC" id="3.1.3.25"/>
    </reaction>
</comment>
<keyword evidence="3 6" id="KW-0479">Metal-binding</keyword>
<gene>
    <name evidence="8" type="ORF">A2Z68_01575</name>
</gene>
<feature type="binding site" evidence="6">
    <location>
        <position position="86"/>
    </location>
    <ligand>
        <name>Mg(2+)</name>
        <dbReference type="ChEBI" id="CHEBI:18420"/>
        <label>1</label>
        <note>catalytic</note>
    </ligand>
</feature>
<dbReference type="GO" id="GO:0007165">
    <property type="term" value="P:signal transduction"/>
    <property type="evidence" value="ECO:0007669"/>
    <property type="project" value="TreeGrafter"/>
</dbReference>
<feature type="binding site" evidence="6">
    <location>
        <position position="85"/>
    </location>
    <ligand>
        <name>Mg(2+)</name>
        <dbReference type="ChEBI" id="CHEBI:18420"/>
        <label>1</label>
        <note>catalytic</note>
    </ligand>
</feature>
<dbReference type="PANTHER" id="PTHR20854:SF4">
    <property type="entry name" value="INOSITOL-1-MONOPHOSPHATASE-RELATED"/>
    <property type="match status" value="1"/>
</dbReference>
<evidence type="ECO:0000256" key="5">
    <source>
        <dbReference type="ARBA" id="ARBA00022842"/>
    </source>
</evidence>
<feature type="binding site" evidence="6">
    <location>
        <position position="67"/>
    </location>
    <ligand>
        <name>Mg(2+)</name>
        <dbReference type="ChEBI" id="CHEBI:18420"/>
        <label>1</label>
        <note>catalytic</note>
    </ligand>
</feature>
<dbReference type="SUPFAM" id="SSF56655">
    <property type="entry name" value="Carbohydrate phosphatase"/>
    <property type="match status" value="1"/>
</dbReference>
<dbReference type="EC" id="3.1.3.25" evidence="7"/>
<protein>
    <recommendedName>
        <fullName evidence="7">Inositol-1-monophosphatase</fullName>
        <ecNumber evidence="7">3.1.3.25</ecNumber>
    </recommendedName>
</protein>
<dbReference type="PANTHER" id="PTHR20854">
    <property type="entry name" value="INOSITOL MONOPHOSPHATASE"/>
    <property type="match status" value="1"/>
</dbReference>
<dbReference type="InterPro" id="IPR033942">
    <property type="entry name" value="IMPase"/>
</dbReference>
<dbReference type="Pfam" id="PF00459">
    <property type="entry name" value="Inositol_P"/>
    <property type="match status" value="1"/>
</dbReference>
<accession>A0A1G2DZF5</accession>
<dbReference type="PROSITE" id="PS00629">
    <property type="entry name" value="IMP_1"/>
    <property type="match status" value="1"/>
</dbReference>
<dbReference type="EMBL" id="MHLX01000021">
    <property type="protein sequence ID" value="OGZ18946.1"/>
    <property type="molecule type" value="Genomic_DNA"/>
</dbReference>
<dbReference type="GO" id="GO:0008934">
    <property type="term" value="F:inositol monophosphate 1-phosphatase activity"/>
    <property type="evidence" value="ECO:0007669"/>
    <property type="project" value="InterPro"/>
</dbReference>
<dbReference type="CDD" id="cd01639">
    <property type="entry name" value="IMPase"/>
    <property type="match status" value="1"/>
</dbReference>
<dbReference type="GO" id="GO:0006020">
    <property type="term" value="P:inositol metabolic process"/>
    <property type="evidence" value="ECO:0007669"/>
    <property type="project" value="TreeGrafter"/>
</dbReference>
<evidence type="ECO:0000256" key="6">
    <source>
        <dbReference type="PIRSR" id="PIRSR600760-2"/>
    </source>
</evidence>
<sequence>MNLKLIQQFSIDLAKKAGKIIIDNLDKIEIVKFKDRQDIATNIDYKIEDLIIDKIKKSFPGHNINTEEKGIIKGNSDYTWIIDPLDGSKHYIRRIPLFDVSIALKHKNEIVFGLVYNPMTKEMFYAAKNKGAYLNGKKIKVSTKSNLKDSFIFAELPTFGMQRNQFNKNSKILTKLNLNSYRVRAFDTGPLGLCYVALGAFEAYVALGIPPKIGDIAAGLLILKEAGGKYTDLKGNQVQLKEENDCLILGSNSKVHKAILRLLK</sequence>
<keyword evidence="5 6" id="KW-0460">Magnesium</keyword>
<name>A0A1G2DZF5_9BACT</name>
<feature type="binding site" evidence="6">
    <location>
        <position position="215"/>
    </location>
    <ligand>
        <name>Mg(2+)</name>
        <dbReference type="ChEBI" id="CHEBI:18420"/>
        <label>1</label>
        <note>catalytic</note>
    </ligand>
</feature>
<feature type="binding site" evidence="6">
    <location>
        <position position="83"/>
    </location>
    <ligand>
        <name>Mg(2+)</name>
        <dbReference type="ChEBI" id="CHEBI:18420"/>
        <label>1</label>
        <note>catalytic</note>
    </ligand>
</feature>
<evidence type="ECO:0000256" key="3">
    <source>
        <dbReference type="ARBA" id="ARBA00022723"/>
    </source>
</evidence>
<dbReference type="Gene3D" id="3.30.540.10">
    <property type="entry name" value="Fructose-1,6-Bisphosphatase, subunit A, domain 1"/>
    <property type="match status" value="1"/>
</dbReference>
<dbReference type="FunFam" id="3.30.540.10:FF:000003">
    <property type="entry name" value="Inositol-1-monophosphatase"/>
    <property type="match status" value="1"/>
</dbReference>
<proteinExistence type="inferred from homology"/>
<reference evidence="8 9" key="1">
    <citation type="journal article" date="2016" name="Nat. Commun.">
        <title>Thousands of microbial genomes shed light on interconnected biogeochemical processes in an aquifer system.</title>
        <authorList>
            <person name="Anantharaman K."/>
            <person name="Brown C.T."/>
            <person name="Hug L.A."/>
            <person name="Sharon I."/>
            <person name="Castelle C.J."/>
            <person name="Probst A.J."/>
            <person name="Thomas B.C."/>
            <person name="Singh A."/>
            <person name="Wilkins M.J."/>
            <person name="Karaoz U."/>
            <person name="Brodie E.L."/>
            <person name="Williams K.H."/>
            <person name="Hubbard S.S."/>
            <person name="Banfield J.F."/>
        </authorList>
    </citation>
    <scope>NUCLEOTIDE SEQUENCE [LARGE SCALE GENOMIC DNA]</scope>
</reference>
<dbReference type="PRINTS" id="PR00377">
    <property type="entry name" value="IMPHPHTASES"/>
</dbReference>
<dbReference type="Gene3D" id="3.40.190.80">
    <property type="match status" value="1"/>
</dbReference>
<evidence type="ECO:0000256" key="2">
    <source>
        <dbReference type="ARBA" id="ARBA00001946"/>
    </source>
</evidence>
<evidence type="ECO:0000256" key="7">
    <source>
        <dbReference type="RuleBase" id="RU364068"/>
    </source>
</evidence>
<evidence type="ECO:0000256" key="4">
    <source>
        <dbReference type="ARBA" id="ARBA00022801"/>
    </source>
</evidence>
<dbReference type="AlphaFoldDB" id="A0A1G2DZF5"/>
<organism evidence="8 9">
    <name type="scientific">Candidatus Nealsonbacteria bacterium RBG_13_38_11</name>
    <dbReference type="NCBI Taxonomy" id="1801662"/>
    <lineage>
        <taxon>Bacteria</taxon>
        <taxon>Candidatus Nealsoniibacteriota</taxon>
    </lineage>
</organism>
<evidence type="ECO:0000256" key="1">
    <source>
        <dbReference type="ARBA" id="ARBA00001033"/>
    </source>
</evidence>
<dbReference type="InterPro" id="IPR000760">
    <property type="entry name" value="Inositol_monophosphatase-like"/>
</dbReference>
<dbReference type="InterPro" id="IPR020583">
    <property type="entry name" value="Inositol_monoP_metal-BS"/>
</dbReference>
<evidence type="ECO:0000313" key="9">
    <source>
        <dbReference type="Proteomes" id="UP000176662"/>
    </source>
</evidence>
<evidence type="ECO:0000313" key="8">
    <source>
        <dbReference type="EMBL" id="OGZ18946.1"/>
    </source>
</evidence>
<dbReference type="GO" id="GO:0046872">
    <property type="term" value="F:metal ion binding"/>
    <property type="evidence" value="ECO:0007669"/>
    <property type="project" value="UniProtKB-KW"/>
</dbReference>
<comment type="similarity">
    <text evidence="7">Belongs to the inositol monophosphatase superfamily.</text>
</comment>
<comment type="caution">
    <text evidence="8">The sequence shown here is derived from an EMBL/GenBank/DDBJ whole genome shotgun (WGS) entry which is preliminary data.</text>
</comment>